<organism evidence="6 7">
    <name type="scientific">Gordonia westfalica</name>
    <dbReference type="NCBI Taxonomy" id="158898"/>
    <lineage>
        <taxon>Bacteria</taxon>
        <taxon>Bacillati</taxon>
        <taxon>Actinomycetota</taxon>
        <taxon>Actinomycetes</taxon>
        <taxon>Mycobacteriales</taxon>
        <taxon>Gordoniaceae</taxon>
        <taxon>Gordonia</taxon>
    </lineage>
</organism>
<evidence type="ECO:0000256" key="3">
    <source>
        <dbReference type="ARBA" id="ARBA00023163"/>
    </source>
</evidence>
<reference evidence="6 7" key="1">
    <citation type="submission" date="2016-10" db="EMBL/GenBank/DDBJ databases">
        <authorList>
            <person name="de Groot N.N."/>
        </authorList>
    </citation>
    <scope>NUCLEOTIDE SEQUENCE [LARGE SCALE GENOMIC DNA]</scope>
    <source>
        <strain evidence="6 7">DSM 44215</strain>
    </source>
</reference>
<feature type="domain" description="HTH hxlR-type" evidence="5">
    <location>
        <begin position="15"/>
        <end position="112"/>
    </location>
</feature>
<evidence type="ECO:0000313" key="7">
    <source>
        <dbReference type="Proteomes" id="UP000183180"/>
    </source>
</evidence>
<dbReference type="InterPro" id="IPR036390">
    <property type="entry name" value="WH_DNA-bd_sf"/>
</dbReference>
<keyword evidence="3" id="KW-0804">Transcription</keyword>
<dbReference type="Gene3D" id="1.10.10.10">
    <property type="entry name" value="Winged helix-like DNA-binding domain superfamily/Winged helix DNA-binding domain"/>
    <property type="match status" value="1"/>
</dbReference>
<sequence length="168" mass="18867">MVGVMRRASFTDMNCSVAQSLEIVGEWWTLLIIRDALFGVTRFDEFSTRLGIARNVLTQRLDTLVEHGVMTKEPYQDNPVRYDYRLTDKGRDLWTVITALRQWGDKWTTDGGAPVESTHACGNTMTVEPHCSACGERVETADLRVRPGPGARENNPLNGLRSRNAQPS</sequence>
<name>A0A1H2KR58_9ACTN</name>
<accession>A0A1H2KR58</accession>
<dbReference type="PANTHER" id="PTHR33204">
    <property type="entry name" value="TRANSCRIPTIONAL REGULATOR, MARR FAMILY"/>
    <property type="match status" value="1"/>
</dbReference>
<dbReference type="AlphaFoldDB" id="A0A1H2KR58"/>
<dbReference type="PROSITE" id="PS51118">
    <property type="entry name" value="HTH_HXLR"/>
    <property type="match status" value="1"/>
</dbReference>
<dbReference type="STRING" id="158898.SAMN04488548_1343544"/>
<evidence type="ECO:0000259" key="5">
    <source>
        <dbReference type="PROSITE" id="PS51118"/>
    </source>
</evidence>
<keyword evidence="1" id="KW-0805">Transcription regulation</keyword>
<gene>
    <name evidence="6" type="ORF">SAMN04488548_1343544</name>
</gene>
<evidence type="ECO:0000313" key="6">
    <source>
        <dbReference type="EMBL" id="SDU70846.1"/>
    </source>
</evidence>
<protein>
    <submittedName>
        <fullName evidence="6">DNA-binding transcriptional regulator, HxlR family</fullName>
    </submittedName>
</protein>
<dbReference type="GO" id="GO:0003677">
    <property type="term" value="F:DNA binding"/>
    <property type="evidence" value="ECO:0007669"/>
    <property type="project" value="UniProtKB-KW"/>
</dbReference>
<dbReference type="SUPFAM" id="SSF46785">
    <property type="entry name" value="Winged helix' DNA-binding domain"/>
    <property type="match status" value="1"/>
</dbReference>
<dbReference type="EMBL" id="FNLM01000034">
    <property type="protein sequence ID" value="SDU70846.1"/>
    <property type="molecule type" value="Genomic_DNA"/>
</dbReference>
<feature type="compositionally biased region" description="Polar residues" evidence="4">
    <location>
        <begin position="155"/>
        <end position="168"/>
    </location>
</feature>
<dbReference type="PANTHER" id="PTHR33204:SF18">
    <property type="entry name" value="TRANSCRIPTIONAL REGULATORY PROTEIN"/>
    <property type="match status" value="1"/>
</dbReference>
<evidence type="ECO:0000256" key="1">
    <source>
        <dbReference type="ARBA" id="ARBA00023015"/>
    </source>
</evidence>
<evidence type="ECO:0000256" key="2">
    <source>
        <dbReference type="ARBA" id="ARBA00023125"/>
    </source>
</evidence>
<keyword evidence="2 6" id="KW-0238">DNA-binding</keyword>
<proteinExistence type="predicted"/>
<dbReference type="InterPro" id="IPR036388">
    <property type="entry name" value="WH-like_DNA-bd_sf"/>
</dbReference>
<dbReference type="Proteomes" id="UP000183180">
    <property type="component" value="Unassembled WGS sequence"/>
</dbReference>
<feature type="region of interest" description="Disordered" evidence="4">
    <location>
        <begin position="142"/>
        <end position="168"/>
    </location>
</feature>
<dbReference type="Pfam" id="PF01638">
    <property type="entry name" value="HxlR"/>
    <property type="match status" value="1"/>
</dbReference>
<evidence type="ECO:0000256" key="4">
    <source>
        <dbReference type="SAM" id="MobiDB-lite"/>
    </source>
</evidence>
<dbReference type="InterPro" id="IPR002577">
    <property type="entry name" value="HTH_HxlR"/>
</dbReference>